<sequence length="32" mass="3921">MDIQNKDEMLLLLDRYDEVAHLNTRDEFKKLI</sequence>
<protein>
    <submittedName>
        <fullName evidence="1">NTPase</fullName>
    </submittedName>
</protein>
<organism evidence="1 2">
    <name type="scientific">Rickettsia massiliae str. AZT80</name>
    <dbReference type="NCBI Taxonomy" id="1105112"/>
    <lineage>
        <taxon>Bacteria</taxon>
        <taxon>Pseudomonadati</taxon>
        <taxon>Pseudomonadota</taxon>
        <taxon>Alphaproteobacteria</taxon>
        <taxon>Rickettsiales</taxon>
        <taxon>Rickettsiaceae</taxon>
        <taxon>Rickettsieae</taxon>
        <taxon>Rickettsia</taxon>
        <taxon>spotted fever group</taxon>
    </lineage>
</organism>
<dbReference type="KEGG" id="rmi:RMB_03970"/>
<dbReference type="Proteomes" id="UP000007999">
    <property type="component" value="Chromosome"/>
</dbReference>
<evidence type="ECO:0000313" key="2">
    <source>
        <dbReference type="Proteomes" id="UP000007999"/>
    </source>
</evidence>
<gene>
    <name evidence="1" type="ORF">RMB_03970</name>
</gene>
<proteinExistence type="predicted"/>
<accession>H6QIV1</accession>
<dbReference type="AlphaFoldDB" id="H6QIV1"/>
<name>H6QIV1_RICMA</name>
<evidence type="ECO:0000313" key="1">
    <source>
        <dbReference type="EMBL" id="AFB31601.1"/>
    </source>
</evidence>
<reference evidence="2" key="1">
    <citation type="submission" date="2012-02" db="EMBL/GenBank/DDBJ databases">
        <title>Complete genome sequence of Rickettsia parkeri strain Portsmouth.</title>
        <authorList>
            <person name="Johnson S.L."/>
            <person name="Munk A.C."/>
            <person name="Han S."/>
            <person name="Bruce D.C."/>
            <person name="Dasch G.A."/>
        </authorList>
    </citation>
    <scope>NUCLEOTIDE SEQUENCE [LARGE SCALE GENOMIC DNA]</scope>
    <source>
        <strain evidence="2">AZT80 (RMB)</strain>
    </source>
</reference>
<dbReference type="HOGENOM" id="CLU_3410099_0_0_5"/>
<dbReference type="EMBL" id="CP003319">
    <property type="protein sequence ID" value="AFB31601.1"/>
    <property type="molecule type" value="Genomic_DNA"/>
</dbReference>